<evidence type="ECO:0000256" key="2">
    <source>
        <dbReference type="ARBA" id="ARBA00023125"/>
    </source>
</evidence>
<reference evidence="6" key="1">
    <citation type="journal article" date="2019" name="Int. J. Syst. Evol. Microbiol.">
        <title>The Global Catalogue of Microorganisms (GCM) 10K type strain sequencing project: providing services to taxonomists for standard genome sequencing and annotation.</title>
        <authorList>
            <consortium name="The Broad Institute Genomics Platform"/>
            <consortium name="The Broad Institute Genome Sequencing Center for Infectious Disease"/>
            <person name="Wu L."/>
            <person name="Ma J."/>
        </authorList>
    </citation>
    <scope>NUCLEOTIDE SEQUENCE [LARGE SCALE GENOMIC DNA]</scope>
    <source>
        <strain evidence="6">JCM 16540</strain>
    </source>
</reference>
<feature type="domain" description="HTH lacI-type" evidence="4">
    <location>
        <begin position="13"/>
        <end position="67"/>
    </location>
</feature>
<evidence type="ECO:0000256" key="1">
    <source>
        <dbReference type="ARBA" id="ARBA00023015"/>
    </source>
</evidence>
<evidence type="ECO:0000256" key="3">
    <source>
        <dbReference type="ARBA" id="ARBA00023163"/>
    </source>
</evidence>
<keyword evidence="2 5" id="KW-0238">DNA-binding</keyword>
<dbReference type="RefSeq" id="WP_204912562.1">
    <property type="nucleotide sequence ID" value="NZ_BAAAYR010000001.1"/>
</dbReference>
<dbReference type="SUPFAM" id="SSF47413">
    <property type="entry name" value="lambda repressor-like DNA-binding domains"/>
    <property type="match status" value="1"/>
</dbReference>
<dbReference type="Proteomes" id="UP001500767">
    <property type="component" value="Unassembled WGS sequence"/>
</dbReference>
<dbReference type="GO" id="GO:0003677">
    <property type="term" value="F:DNA binding"/>
    <property type="evidence" value="ECO:0007669"/>
    <property type="project" value="UniProtKB-KW"/>
</dbReference>
<dbReference type="InterPro" id="IPR000843">
    <property type="entry name" value="HTH_LacI"/>
</dbReference>
<protein>
    <submittedName>
        <fullName evidence="5">LacI family DNA-binding transcriptional regulator</fullName>
    </submittedName>
</protein>
<organism evidence="5 6">
    <name type="scientific">Microlunatus spumicola</name>
    <dbReference type="NCBI Taxonomy" id="81499"/>
    <lineage>
        <taxon>Bacteria</taxon>
        <taxon>Bacillati</taxon>
        <taxon>Actinomycetota</taxon>
        <taxon>Actinomycetes</taxon>
        <taxon>Propionibacteriales</taxon>
        <taxon>Propionibacteriaceae</taxon>
        <taxon>Microlunatus</taxon>
    </lineage>
</organism>
<keyword evidence="6" id="KW-1185">Reference proteome</keyword>
<evidence type="ECO:0000313" key="5">
    <source>
        <dbReference type="EMBL" id="GAA3551456.1"/>
    </source>
</evidence>
<dbReference type="SUPFAM" id="SSF53822">
    <property type="entry name" value="Periplasmic binding protein-like I"/>
    <property type="match status" value="1"/>
</dbReference>
<dbReference type="SMART" id="SM00354">
    <property type="entry name" value="HTH_LACI"/>
    <property type="match status" value="1"/>
</dbReference>
<dbReference type="Gene3D" id="3.40.50.2300">
    <property type="match status" value="2"/>
</dbReference>
<dbReference type="PANTHER" id="PTHR30146:SF109">
    <property type="entry name" value="HTH-TYPE TRANSCRIPTIONAL REGULATOR GALS"/>
    <property type="match status" value="1"/>
</dbReference>
<gene>
    <name evidence="5" type="ORF">GCM10022197_02990</name>
</gene>
<name>A0ABP6WJR7_9ACTN</name>
<dbReference type="Pfam" id="PF00356">
    <property type="entry name" value="LacI"/>
    <property type="match status" value="1"/>
</dbReference>
<comment type="caution">
    <text evidence="5">The sequence shown here is derived from an EMBL/GenBank/DDBJ whole genome shotgun (WGS) entry which is preliminary data.</text>
</comment>
<proteinExistence type="predicted"/>
<accession>A0ABP6WJR7</accession>
<dbReference type="PROSITE" id="PS50932">
    <property type="entry name" value="HTH_LACI_2"/>
    <property type="match status" value="1"/>
</dbReference>
<sequence>MVGAAARDVPRRATLHSVAAAAGVSHQTVSNVLNAPDRVRPETRARVLQAINAVGYRPDEAGRALARRSSRLVSFHVGVERHDRVSMLDDFARALARVGDAHGYRLVLDVAGRDDAEQIASFEDLTARRAVDGVVIPATHVGDRRPGWLTAHGVPVVAFGRPWHEPAAPHSWVDVDGRHGMRLVAEHLVAAGHTRVAYVGPPPDGGMEDDRMAGLVDGLRDHGVVHDPRLVLPVADPDALRDRLPAFLDAGRPTALVCRDDSFAFEAVQVLAGRPGRQVEDVTVTGFDDSRLARVVRPGLTSVAQPLDQVAELIWSSLVAQIEGRAQQPLQRLIRPRLVVRPTP</sequence>
<evidence type="ECO:0000259" key="4">
    <source>
        <dbReference type="PROSITE" id="PS50932"/>
    </source>
</evidence>
<keyword evidence="1" id="KW-0805">Transcription regulation</keyword>
<dbReference type="InterPro" id="IPR046335">
    <property type="entry name" value="LacI/GalR-like_sensor"/>
</dbReference>
<keyword evidence="3" id="KW-0804">Transcription</keyword>
<dbReference type="PANTHER" id="PTHR30146">
    <property type="entry name" value="LACI-RELATED TRANSCRIPTIONAL REPRESSOR"/>
    <property type="match status" value="1"/>
</dbReference>
<dbReference type="Pfam" id="PF13377">
    <property type="entry name" value="Peripla_BP_3"/>
    <property type="match status" value="1"/>
</dbReference>
<evidence type="ECO:0000313" key="6">
    <source>
        <dbReference type="Proteomes" id="UP001500767"/>
    </source>
</evidence>
<dbReference type="EMBL" id="BAAAYR010000001">
    <property type="protein sequence ID" value="GAA3551456.1"/>
    <property type="molecule type" value="Genomic_DNA"/>
</dbReference>
<dbReference type="InterPro" id="IPR010982">
    <property type="entry name" value="Lambda_DNA-bd_dom_sf"/>
</dbReference>
<dbReference type="Gene3D" id="1.10.260.40">
    <property type="entry name" value="lambda repressor-like DNA-binding domains"/>
    <property type="match status" value="1"/>
</dbReference>
<dbReference type="InterPro" id="IPR028082">
    <property type="entry name" value="Peripla_BP_I"/>
</dbReference>
<dbReference type="CDD" id="cd01392">
    <property type="entry name" value="HTH_LacI"/>
    <property type="match status" value="1"/>
</dbReference>